<proteinExistence type="predicted"/>
<comment type="caution">
    <text evidence="1">The sequence shown here is derived from an EMBL/GenBank/DDBJ whole genome shotgun (WGS) entry which is preliminary data.</text>
</comment>
<dbReference type="EMBL" id="JAUHHV010000008">
    <property type="protein sequence ID" value="KAK1415801.1"/>
    <property type="molecule type" value="Genomic_DNA"/>
</dbReference>
<dbReference type="SUPFAM" id="SSF48264">
    <property type="entry name" value="Cytochrome P450"/>
    <property type="match status" value="1"/>
</dbReference>
<dbReference type="AlphaFoldDB" id="A0AAD8NPD3"/>
<name>A0AAD8NPD3_TARER</name>
<dbReference type="Gene3D" id="1.10.630.10">
    <property type="entry name" value="Cytochrome P450"/>
    <property type="match status" value="1"/>
</dbReference>
<dbReference type="GO" id="GO:0005506">
    <property type="term" value="F:iron ion binding"/>
    <property type="evidence" value="ECO:0007669"/>
    <property type="project" value="InterPro"/>
</dbReference>
<dbReference type="GO" id="GO:0004497">
    <property type="term" value="F:monooxygenase activity"/>
    <property type="evidence" value="ECO:0007669"/>
    <property type="project" value="InterPro"/>
</dbReference>
<evidence type="ECO:0000313" key="2">
    <source>
        <dbReference type="Proteomes" id="UP001229421"/>
    </source>
</evidence>
<dbReference type="GO" id="GO:0020037">
    <property type="term" value="F:heme binding"/>
    <property type="evidence" value="ECO:0007669"/>
    <property type="project" value="InterPro"/>
</dbReference>
<dbReference type="Proteomes" id="UP001229421">
    <property type="component" value="Unassembled WGS sequence"/>
</dbReference>
<evidence type="ECO:0000313" key="1">
    <source>
        <dbReference type="EMBL" id="KAK1415801.1"/>
    </source>
</evidence>
<reference evidence="1" key="1">
    <citation type="journal article" date="2023" name="bioRxiv">
        <title>Improved chromosome-level genome assembly for marigold (Tagetes erecta).</title>
        <authorList>
            <person name="Jiang F."/>
            <person name="Yuan L."/>
            <person name="Wang S."/>
            <person name="Wang H."/>
            <person name="Xu D."/>
            <person name="Wang A."/>
            <person name="Fan W."/>
        </authorList>
    </citation>
    <scope>NUCLEOTIDE SEQUENCE</scope>
    <source>
        <strain evidence="1">WSJ</strain>
        <tissue evidence="1">Leaf</tissue>
    </source>
</reference>
<dbReference type="InterPro" id="IPR036396">
    <property type="entry name" value="Cyt_P450_sf"/>
</dbReference>
<dbReference type="GO" id="GO:0016705">
    <property type="term" value="F:oxidoreductase activity, acting on paired donors, with incorporation or reduction of molecular oxygen"/>
    <property type="evidence" value="ECO:0007669"/>
    <property type="project" value="InterPro"/>
</dbReference>
<organism evidence="1 2">
    <name type="scientific">Tagetes erecta</name>
    <name type="common">African marigold</name>
    <dbReference type="NCBI Taxonomy" id="13708"/>
    <lineage>
        <taxon>Eukaryota</taxon>
        <taxon>Viridiplantae</taxon>
        <taxon>Streptophyta</taxon>
        <taxon>Embryophyta</taxon>
        <taxon>Tracheophyta</taxon>
        <taxon>Spermatophyta</taxon>
        <taxon>Magnoliopsida</taxon>
        <taxon>eudicotyledons</taxon>
        <taxon>Gunneridae</taxon>
        <taxon>Pentapetalae</taxon>
        <taxon>asterids</taxon>
        <taxon>campanulids</taxon>
        <taxon>Asterales</taxon>
        <taxon>Asteraceae</taxon>
        <taxon>Asteroideae</taxon>
        <taxon>Heliantheae alliance</taxon>
        <taxon>Tageteae</taxon>
        <taxon>Tagetes</taxon>
    </lineage>
</organism>
<gene>
    <name evidence="1" type="ORF">QVD17_31588</name>
</gene>
<accession>A0AAD8NPD3</accession>
<keyword evidence="2" id="KW-1185">Reference proteome</keyword>
<sequence>MCHGANRDGEETRLVQAVSSRSGVEIDLSELVFRLANDMLCRVAFGKRFLQEDSGVKKKDLVGILTETRALGFVWVTFIRS</sequence>
<protein>
    <submittedName>
        <fullName evidence="1">Uncharacterized protein</fullName>
    </submittedName>
</protein>